<keyword evidence="4 7" id="KW-0067">ATP-binding</keyword>
<dbReference type="PANTHER" id="PTHR43776">
    <property type="entry name" value="TRANSPORT ATP-BINDING PROTEIN"/>
    <property type="match status" value="1"/>
</dbReference>
<feature type="domain" description="ABC transporter" evidence="6">
    <location>
        <begin position="341"/>
        <end position="585"/>
    </location>
</feature>
<dbReference type="SUPFAM" id="SSF52540">
    <property type="entry name" value="P-loop containing nucleoside triphosphate hydrolases"/>
    <property type="match status" value="2"/>
</dbReference>
<dbReference type="Pfam" id="PF08352">
    <property type="entry name" value="oligo_HPY"/>
    <property type="match status" value="2"/>
</dbReference>
<dbReference type="GO" id="GO:0015833">
    <property type="term" value="P:peptide transport"/>
    <property type="evidence" value="ECO:0007669"/>
    <property type="project" value="InterPro"/>
</dbReference>
<name>A0A2U1TFA1_9MICO</name>
<dbReference type="GO" id="GO:0016887">
    <property type="term" value="F:ATP hydrolysis activity"/>
    <property type="evidence" value="ECO:0007669"/>
    <property type="project" value="InterPro"/>
</dbReference>
<sequence length="596" mass="63132">MSARDSAVGSRAASPVGAAAPTLVDVQGLTVGFGAGHDATTVVRDVSFRIDRGQCLALVGESGSGKSVTARSLVGLAGLGSTVRADRLNFDGADTRAWSDRQWRSTRGDRIGFVLQDALSSLDVLRTVGAEIAEPLTLHTSLSRRERTAKVFDLLARVGVPEPELRYTQLPSQLSGGLRQRALIASAIAADPEFLIADEPTTALDASIAAQIIRLLETLKGSSTGMLVVSHDLSVVARIADRIAVMQHGEIVEEGTTDAVLFDPQHSYTKTLIAAVPSPSSRRRRLSAPVEGTDAGASAGAASADSNAGLTGLNSTSGATGSHATATHTRPQRDRDATPLVVVEHISKSFPGHDRTRRTVVDDVSFSIRRGTTLGIVGESGSGKTTTARILANLETPDSGSVSIDSVSWASATPAERTRLRRQVQVVYQDPLSSFDPRYTVSRIIGEAVSASGRFSRVERTARVSELLGLVRLGPAHLDRRPIELSGGQRQRVAIARALAANPALLVLDEPVSALDVSVQAQVLDLLADLQDELDLTYLFISHDLGVIFHVSDEVLVMKDGRIVEAGAVDEVFSRPAHGYTRGLLDALPHFDSARG</sequence>
<dbReference type="GO" id="GO:0055085">
    <property type="term" value="P:transmembrane transport"/>
    <property type="evidence" value="ECO:0007669"/>
    <property type="project" value="UniProtKB-ARBA"/>
</dbReference>
<protein>
    <submittedName>
        <fullName evidence="7">ABC transporter ATP-binding protein</fullName>
    </submittedName>
</protein>
<evidence type="ECO:0000256" key="1">
    <source>
        <dbReference type="ARBA" id="ARBA00005417"/>
    </source>
</evidence>
<proteinExistence type="inferred from homology"/>
<comment type="similarity">
    <text evidence="1">Belongs to the ABC transporter superfamily.</text>
</comment>
<evidence type="ECO:0000313" key="7">
    <source>
        <dbReference type="EMBL" id="PWC07561.1"/>
    </source>
</evidence>
<evidence type="ECO:0000256" key="2">
    <source>
        <dbReference type="ARBA" id="ARBA00022448"/>
    </source>
</evidence>
<feature type="compositionally biased region" description="Low complexity" evidence="5">
    <location>
        <begin position="287"/>
        <end position="329"/>
    </location>
</feature>
<keyword evidence="8" id="KW-1185">Reference proteome</keyword>
<dbReference type="AlphaFoldDB" id="A0A2U1TFA1"/>
<dbReference type="PANTHER" id="PTHR43776:SF7">
    <property type="entry name" value="D,D-DIPEPTIDE TRANSPORT ATP-BINDING PROTEIN DDPF-RELATED"/>
    <property type="match status" value="1"/>
</dbReference>
<feature type="domain" description="ABC transporter" evidence="6">
    <location>
        <begin position="24"/>
        <end position="273"/>
    </location>
</feature>
<keyword evidence="3" id="KW-0547">Nucleotide-binding</keyword>
<dbReference type="Gene3D" id="3.40.50.300">
    <property type="entry name" value="P-loop containing nucleotide triphosphate hydrolases"/>
    <property type="match status" value="2"/>
</dbReference>
<evidence type="ECO:0000256" key="3">
    <source>
        <dbReference type="ARBA" id="ARBA00022741"/>
    </source>
</evidence>
<dbReference type="InterPro" id="IPR050319">
    <property type="entry name" value="ABC_transp_ATP-bind"/>
</dbReference>
<evidence type="ECO:0000256" key="4">
    <source>
        <dbReference type="ARBA" id="ARBA00022840"/>
    </source>
</evidence>
<gene>
    <name evidence="7" type="ORF">DF223_05850</name>
</gene>
<dbReference type="GO" id="GO:0005524">
    <property type="term" value="F:ATP binding"/>
    <property type="evidence" value="ECO:0007669"/>
    <property type="project" value="UniProtKB-KW"/>
</dbReference>
<evidence type="ECO:0000256" key="5">
    <source>
        <dbReference type="SAM" id="MobiDB-lite"/>
    </source>
</evidence>
<dbReference type="InterPro" id="IPR013563">
    <property type="entry name" value="Oligopep_ABC_C"/>
</dbReference>
<dbReference type="EMBL" id="QEFB01000004">
    <property type="protein sequence ID" value="PWC07561.1"/>
    <property type="molecule type" value="Genomic_DNA"/>
</dbReference>
<accession>A0A2U1TFA1</accession>
<dbReference type="Pfam" id="PF00005">
    <property type="entry name" value="ABC_tran"/>
    <property type="match status" value="2"/>
</dbReference>
<evidence type="ECO:0000259" key="6">
    <source>
        <dbReference type="PROSITE" id="PS50893"/>
    </source>
</evidence>
<dbReference type="NCBIfam" id="NF007739">
    <property type="entry name" value="PRK10419.1"/>
    <property type="match status" value="2"/>
</dbReference>
<dbReference type="PROSITE" id="PS50893">
    <property type="entry name" value="ABC_TRANSPORTER_2"/>
    <property type="match status" value="2"/>
</dbReference>
<keyword evidence="2" id="KW-0813">Transport</keyword>
<comment type="caution">
    <text evidence="7">The sequence shown here is derived from an EMBL/GenBank/DDBJ whole genome shotgun (WGS) entry which is preliminary data.</text>
</comment>
<dbReference type="SMART" id="SM00382">
    <property type="entry name" value="AAA"/>
    <property type="match status" value="2"/>
</dbReference>
<dbReference type="InterPro" id="IPR027417">
    <property type="entry name" value="P-loop_NTPase"/>
</dbReference>
<dbReference type="InterPro" id="IPR003439">
    <property type="entry name" value="ABC_transporter-like_ATP-bd"/>
</dbReference>
<dbReference type="NCBIfam" id="NF008453">
    <property type="entry name" value="PRK11308.1"/>
    <property type="match status" value="2"/>
</dbReference>
<organism evidence="7 8">
    <name type="scientific">Mycetocola zhujimingii</name>
    <dbReference type="NCBI Taxonomy" id="2079792"/>
    <lineage>
        <taxon>Bacteria</taxon>
        <taxon>Bacillati</taxon>
        <taxon>Actinomycetota</taxon>
        <taxon>Actinomycetes</taxon>
        <taxon>Micrococcales</taxon>
        <taxon>Microbacteriaceae</taxon>
        <taxon>Mycetocola</taxon>
    </lineage>
</organism>
<dbReference type="CDD" id="cd03257">
    <property type="entry name" value="ABC_NikE_OppD_transporters"/>
    <property type="match status" value="2"/>
</dbReference>
<reference evidence="8" key="1">
    <citation type="submission" date="2018-04" db="EMBL/GenBank/DDBJ databases">
        <authorList>
            <person name="Liu S."/>
            <person name="Wang Z."/>
            <person name="Li J."/>
        </authorList>
    </citation>
    <scope>NUCLEOTIDE SEQUENCE [LARGE SCALE GENOMIC DNA]</scope>
    <source>
        <strain evidence="8">622</strain>
    </source>
</reference>
<dbReference type="PROSITE" id="PS00211">
    <property type="entry name" value="ABC_TRANSPORTER_1"/>
    <property type="match status" value="1"/>
</dbReference>
<dbReference type="InterPro" id="IPR017871">
    <property type="entry name" value="ABC_transporter-like_CS"/>
</dbReference>
<dbReference type="RefSeq" id="WP_108962514.1">
    <property type="nucleotide sequence ID" value="NZ_QEFB01000004.1"/>
</dbReference>
<evidence type="ECO:0000313" key="8">
    <source>
        <dbReference type="Proteomes" id="UP000244962"/>
    </source>
</evidence>
<dbReference type="Proteomes" id="UP000244962">
    <property type="component" value="Unassembled WGS sequence"/>
</dbReference>
<feature type="region of interest" description="Disordered" evidence="5">
    <location>
        <begin position="279"/>
        <end position="337"/>
    </location>
</feature>
<dbReference type="InterPro" id="IPR003593">
    <property type="entry name" value="AAA+_ATPase"/>
</dbReference>